<evidence type="ECO:0000256" key="12">
    <source>
        <dbReference type="SAM" id="Phobius"/>
    </source>
</evidence>
<feature type="transmembrane region" description="Helical" evidence="12">
    <location>
        <begin position="75"/>
        <end position="96"/>
    </location>
</feature>
<dbReference type="PANTHER" id="PTHR39188:SF3">
    <property type="entry name" value="STAGE IV SPORULATION PROTEIN FB"/>
    <property type="match status" value="1"/>
</dbReference>
<keyword evidence="8" id="KW-0862">Zinc</keyword>
<dbReference type="Proteomes" id="UP000184241">
    <property type="component" value="Unassembled WGS sequence"/>
</dbReference>
<evidence type="ECO:0000256" key="3">
    <source>
        <dbReference type="ARBA" id="ARBA00007931"/>
    </source>
</evidence>
<feature type="transmembrane region" description="Helical" evidence="12">
    <location>
        <begin position="40"/>
        <end position="63"/>
    </location>
</feature>
<accession>A0A1M5XIY9</accession>
<keyword evidence="5 12" id="KW-0812">Transmembrane</keyword>
<keyword evidence="7" id="KW-0378">Hydrolase</keyword>
<dbReference type="EMBL" id="FQXU01000005">
    <property type="protein sequence ID" value="SHH99484.1"/>
    <property type="molecule type" value="Genomic_DNA"/>
</dbReference>
<keyword evidence="11 12" id="KW-0472">Membrane</keyword>
<evidence type="ECO:0000256" key="5">
    <source>
        <dbReference type="ARBA" id="ARBA00022692"/>
    </source>
</evidence>
<reference evidence="14 15" key="1">
    <citation type="submission" date="2016-11" db="EMBL/GenBank/DDBJ databases">
        <authorList>
            <person name="Jaros S."/>
            <person name="Januszkiewicz K."/>
            <person name="Wedrychowicz H."/>
        </authorList>
    </citation>
    <scope>NUCLEOTIDE SEQUENCE [LARGE SCALE GENOMIC DNA]</scope>
    <source>
        <strain evidence="14 15">DSM 6191</strain>
    </source>
</reference>
<feature type="transmembrane region" description="Helical" evidence="12">
    <location>
        <begin position="147"/>
        <end position="167"/>
    </location>
</feature>
<comment type="cofactor">
    <cofactor evidence="1">
        <name>Zn(2+)</name>
        <dbReference type="ChEBI" id="CHEBI:29105"/>
    </cofactor>
</comment>
<evidence type="ECO:0000256" key="2">
    <source>
        <dbReference type="ARBA" id="ARBA00004141"/>
    </source>
</evidence>
<keyword evidence="6" id="KW-0479">Metal-binding</keyword>
<evidence type="ECO:0000256" key="4">
    <source>
        <dbReference type="ARBA" id="ARBA00022670"/>
    </source>
</evidence>
<feature type="domain" description="Peptidase M50" evidence="13">
    <location>
        <begin position="24"/>
        <end position="98"/>
    </location>
</feature>
<gene>
    <name evidence="14" type="ORF">SAMN02745941_01440</name>
</gene>
<dbReference type="GO" id="GO:0008237">
    <property type="term" value="F:metallopeptidase activity"/>
    <property type="evidence" value="ECO:0007669"/>
    <property type="project" value="UniProtKB-KW"/>
</dbReference>
<evidence type="ECO:0000313" key="14">
    <source>
        <dbReference type="EMBL" id="SHH99484.1"/>
    </source>
</evidence>
<dbReference type="InterPro" id="IPR008915">
    <property type="entry name" value="Peptidase_M50"/>
</dbReference>
<evidence type="ECO:0000256" key="7">
    <source>
        <dbReference type="ARBA" id="ARBA00022801"/>
    </source>
</evidence>
<evidence type="ECO:0000256" key="8">
    <source>
        <dbReference type="ARBA" id="ARBA00022833"/>
    </source>
</evidence>
<keyword evidence="10" id="KW-0482">Metalloprotease</keyword>
<name>A0A1M5XIY9_9CLOT</name>
<sequence>MSRKGLMFISEVLILFCISLQYELLVAFLCIFFHELSHGLVALIFGMDIKYLLIHPLGFFIEIEKLEEFSDEKQLGVYFAGPIFNLILSLIFLILFNKQGVNMYKDLFTINITLCLLNLLPVFPLDGGRIFNIILSRKLTYRAATKLIVYSSFVIGTGFGILFLYSLLLLHKVNLTFLMISFLVIYSAYKENGRIMYILMGDVIKKKSKFNKQKYIENRSISVCYKLGLINLLRMIDKNKFHSFYVLDESMKLLEILYEDELMEALKLYGNITLEEYLEIKEHT</sequence>
<dbReference type="PANTHER" id="PTHR39188">
    <property type="entry name" value="MEMBRANE-ASSOCIATED ZINC METALLOPROTEASE M50B"/>
    <property type="match status" value="1"/>
</dbReference>
<evidence type="ECO:0000259" key="13">
    <source>
        <dbReference type="Pfam" id="PF02163"/>
    </source>
</evidence>
<dbReference type="GO" id="GO:0006508">
    <property type="term" value="P:proteolysis"/>
    <property type="evidence" value="ECO:0007669"/>
    <property type="project" value="UniProtKB-KW"/>
</dbReference>
<comment type="similarity">
    <text evidence="3">Belongs to the peptidase M50B family.</text>
</comment>
<dbReference type="RefSeq" id="WP_073018158.1">
    <property type="nucleotide sequence ID" value="NZ_FQXU01000005.1"/>
</dbReference>
<comment type="subcellular location">
    <subcellularLocation>
        <location evidence="2">Membrane</location>
        <topology evidence="2">Multi-pass membrane protein</topology>
    </subcellularLocation>
</comment>
<feature type="transmembrane region" description="Helical" evidence="12">
    <location>
        <begin position="108"/>
        <end position="126"/>
    </location>
</feature>
<evidence type="ECO:0000256" key="1">
    <source>
        <dbReference type="ARBA" id="ARBA00001947"/>
    </source>
</evidence>
<evidence type="ECO:0000256" key="10">
    <source>
        <dbReference type="ARBA" id="ARBA00023049"/>
    </source>
</evidence>
<organism evidence="14 15">
    <name type="scientific">Clostridium intestinale DSM 6191</name>
    <dbReference type="NCBI Taxonomy" id="1121320"/>
    <lineage>
        <taxon>Bacteria</taxon>
        <taxon>Bacillati</taxon>
        <taxon>Bacillota</taxon>
        <taxon>Clostridia</taxon>
        <taxon>Eubacteriales</taxon>
        <taxon>Clostridiaceae</taxon>
        <taxon>Clostridium</taxon>
    </lineage>
</organism>
<feature type="transmembrane region" description="Helical" evidence="12">
    <location>
        <begin position="12"/>
        <end position="34"/>
    </location>
</feature>
<evidence type="ECO:0000313" key="15">
    <source>
        <dbReference type="Proteomes" id="UP000184241"/>
    </source>
</evidence>
<keyword evidence="4" id="KW-0645">Protease</keyword>
<evidence type="ECO:0000256" key="11">
    <source>
        <dbReference type="ARBA" id="ARBA00023136"/>
    </source>
</evidence>
<feature type="transmembrane region" description="Helical" evidence="12">
    <location>
        <begin position="173"/>
        <end position="189"/>
    </location>
</feature>
<evidence type="ECO:0000256" key="6">
    <source>
        <dbReference type="ARBA" id="ARBA00022723"/>
    </source>
</evidence>
<dbReference type="Pfam" id="PF02163">
    <property type="entry name" value="Peptidase_M50"/>
    <property type="match status" value="2"/>
</dbReference>
<keyword evidence="9 12" id="KW-1133">Transmembrane helix</keyword>
<dbReference type="GO" id="GO:0046872">
    <property type="term" value="F:metal ion binding"/>
    <property type="evidence" value="ECO:0007669"/>
    <property type="project" value="UniProtKB-KW"/>
</dbReference>
<evidence type="ECO:0000256" key="9">
    <source>
        <dbReference type="ARBA" id="ARBA00022989"/>
    </source>
</evidence>
<feature type="domain" description="Peptidase M50" evidence="13">
    <location>
        <begin position="104"/>
        <end position="155"/>
    </location>
</feature>
<dbReference type="AlphaFoldDB" id="A0A1M5XIY9"/>
<proteinExistence type="inferred from homology"/>
<protein>
    <submittedName>
        <fullName evidence="14">Stage IV sporulation protein FB</fullName>
    </submittedName>
</protein>
<dbReference type="GO" id="GO:0016020">
    <property type="term" value="C:membrane"/>
    <property type="evidence" value="ECO:0007669"/>
    <property type="project" value="UniProtKB-SubCell"/>
</dbReference>